<reference evidence="2 3" key="1">
    <citation type="submission" date="2018-02" db="EMBL/GenBank/DDBJ databases">
        <title>The genomes of Aspergillus section Nigri reveals drivers in fungal speciation.</title>
        <authorList>
            <consortium name="DOE Joint Genome Institute"/>
            <person name="Vesth T.C."/>
            <person name="Nybo J."/>
            <person name="Theobald S."/>
            <person name="Brandl J."/>
            <person name="Frisvad J.C."/>
            <person name="Nielsen K.F."/>
            <person name="Lyhne E.K."/>
            <person name="Kogle M.E."/>
            <person name="Kuo A."/>
            <person name="Riley R."/>
            <person name="Clum A."/>
            <person name="Nolan M."/>
            <person name="Lipzen A."/>
            <person name="Salamov A."/>
            <person name="Henrissat B."/>
            <person name="Wiebenga A."/>
            <person name="De vries R.P."/>
            <person name="Grigoriev I.V."/>
            <person name="Mortensen U.H."/>
            <person name="Andersen M.R."/>
            <person name="Baker S.E."/>
        </authorList>
    </citation>
    <scope>NUCLEOTIDE SEQUENCE [LARGE SCALE GENOMIC DNA]</scope>
    <source>
        <strain evidence="2 3">CBS 101889</strain>
    </source>
</reference>
<dbReference type="GeneID" id="37194970"/>
<sequence>MVRAISTAGHVASDRTGFLTVRKKWSGKLLFSLSFLCLSLFLLSFVTDDLISAVRVSGYRADHRVDECFVYVGFGSFGHIVSLDLIIPHDC</sequence>
<dbReference type="VEuPathDB" id="FungiDB:BO97DRAFT_225301"/>
<gene>
    <name evidence="2" type="ORF">BO97DRAFT_225301</name>
</gene>
<evidence type="ECO:0000313" key="3">
    <source>
        <dbReference type="Proteomes" id="UP000248961"/>
    </source>
</evidence>
<feature type="transmembrane region" description="Helical" evidence="1">
    <location>
        <begin position="29"/>
        <end position="47"/>
    </location>
</feature>
<name>A0A395HMS7_ASPHC</name>
<keyword evidence="3" id="KW-1185">Reference proteome</keyword>
<protein>
    <submittedName>
        <fullName evidence="2">Uncharacterized protein</fullName>
    </submittedName>
</protein>
<accession>A0A395HMS7</accession>
<keyword evidence="1" id="KW-0472">Membrane</keyword>
<dbReference type="Proteomes" id="UP000248961">
    <property type="component" value="Unassembled WGS sequence"/>
</dbReference>
<proteinExistence type="predicted"/>
<keyword evidence="1" id="KW-0812">Transmembrane</keyword>
<evidence type="ECO:0000256" key="1">
    <source>
        <dbReference type="SAM" id="Phobius"/>
    </source>
</evidence>
<evidence type="ECO:0000313" key="2">
    <source>
        <dbReference type="EMBL" id="RAL08158.1"/>
    </source>
</evidence>
<keyword evidence="1" id="KW-1133">Transmembrane helix</keyword>
<dbReference type="AlphaFoldDB" id="A0A395HMS7"/>
<organism evidence="2 3">
    <name type="scientific">Aspergillus homomorphus (strain CBS 101889)</name>
    <dbReference type="NCBI Taxonomy" id="1450537"/>
    <lineage>
        <taxon>Eukaryota</taxon>
        <taxon>Fungi</taxon>
        <taxon>Dikarya</taxon>
        <taxon>Ascomycota</taxon>
        <taxon>Pezizomycotina</taxon>
        <taxon>Eurotiomycetes</taxon>
        <taxon>Eurotiomycetidae</taxon>
        <taxon>Eurotiales</taxon>
        <taxon>Aspergillaceae</taxon>
        <taxon>Aspergillus</taxon>
        <taxon>Aspergillus subgen. Circumdati</taxon>
    </lineage>
</organism>
<dbReference type="EMBL" id="KZ824318">
    <property type="protein sequence ID" value="RAL08158.1"/>
    <property type="molecule type" value="Genomic_DNA"/>
</dbReference>
<dbReference type="RefSeq" id="XP_025547312.1">
    <property type="nucleotide sequence ID" value="XM_025690681.1"/>
</dbReference>